<evidence type="ECO:0000313" key="1">
    <source>
        <dbReference type="EMBL" id="KAA1122073.1"/>
    </source>
</evidence>
<protein>
    <submittedName>
        <fullName evidence="1">Uncharacterized protein</fullName>
    </submittedName>
</protein>
<organism evidence="1 2">
    <name type="scientific">Puccinia graminis f. sp. tritici</name>
    <dbReference type="NCBI Taxonomy" id="56615"/>
    <lineage>
        <taxon>Eukaryota</taxon>
        <taxon>Fungi</taxon>
        <taxon>Dikarya</taxon>
        <taxon>Basidiomycota</taxon>
        <taxon>Pucciniomycotina</taxon>
        <taxon>Pucciniomycetes</taxon>
        <taxon>Pucciniales</taxon>
        <taxon>Pucciniaceae</taxon>
        <taxon>Puccinia</taxon>
    </lineage>
</organism>
<dbReference type="AlphaFoldDB" id="A0A5B0RAE2"/>
<name>A0A5B0RAE2_PUCGR</name>
<reference evidence="1 2" key="1">
    <citation type="submission" date="2019-05" db="EMBL/GenBank/DDBJ databases">
        <title>Emergence of the Ug99 lineage of the wheat stem rust pathogen through somatic hybridization.</title>
        <authorList>
            <person name="Li F."/>
            <person name="Upadhyaya N.M."/>
            <person name="Sperschneider J."/>
            <person name="Matny O."/>
            <person name="Nguyen-Phuc H."/>
            <person name="Mago R."/>
            <person name="Raley C."/>
            <person name="Miller M.E."/>
            <person name="Silverstein K.A.T."/>
            <person name="Henningsen E."/>
            <person name="Hirsch C.D."/>
            <person name="Visser B."/>
            <person name="Pretorius Z.A."/>
            <person name="Steffenson B.J."/>
            <person name="Schwessinger B."/>
            <person name="Dodds P.N."/>
            <person name="Figueroa M."/>
        </authorList>
    </citation>
    <scope>NUCLEOTIDE SEQUENCE [LARGE SCALE GENOMIC DNA]</scope>
    <source>
        <strain evidence="1 2">Ug99</strain>
    </source>
</reference>
<dbReference type="EMBL" id="VDEP01000236">
    <property type="protein sequence ID" value="KAA1122073.1"/>
    <property type="molecule type" value="Genomic_DNA"/>
</dbReference>
<dbReference type="Proteomes" id="UP000325313">
    <property type="component" value="Unassembled WGS sequence"/>
</dbReference>
<sequence length="141" mass="15026">MRGKGRWPVGDTYEAMSNAWSTQGPRIASKFSRWPTREPSALRFGFSSDRTPPERVSDARLLDAAFDGGLAQPTPTRSLGAFHSGRPHQGSGLAVGLPSSQCLPEALELTAVGLLFDAGLLGAHNLSDIGLLTSLWQILPA</sequence>
<comment type="caution">
    <text evidence="1">The sequence shown here is derived from an EMBL/GenBank/DDBJ whole genome shotgun (WGS) entry which is preliminary data.</text>
</comment>
<evidence type="ECO:0000313" key="2">
    <source>
        <dbReference type="Proteomes" id="UP000325313"/>
    </source>
</evidence>
<proteinExistence type="predicted"/>
<accession>A0A5B0RAE2</accession>
<gene>
    <name evidence="1" type="ORF">PGTUg99_025812</name>
</gene>